<dbReference type="PANTHER" id="PTHR33443:SF27">
    <property type="entry name" value="RPM1 INTERACTING PROTEIN 13"/>
    <property type="match status" value="1"/>
</dbReference>
<evidence type="ECO:0000313" key="3">
    <source>
        <dbReference type="Proteomes" id="UP000264353"/>
    </source>
</evidence>
<organism evidence="2 3">
    <name type="scientific">Brassica campestris</name>
    <name type="common">Field mustard</name>
    <dbReference type="NCBI Taxonomy" id="3711"/>
    <lineage>
        <taxon>Eukaryota</taxon>
        <taxon>Viridiplantae</taxon>
        <taxon>Streptophyta</taxon>
        <taxon>Embryophyta</taxon>
        <taxon>Tracheophyta</taxon>
        <taxon>Spermatophyta</taxon>
        <taxon>Magnoliopsida</taxon>
        <taxon>eudicotyledons</taxon>
        <taxon>Gunneridae</taxon>
        <taxon>Pentapetalae</taxon>
        <taxon>rosids</taxon>
        <taxon>malvids</taxon>
        <taxon>Brassicales</taxon>
        <taxon>Brassicaceae</taxon>
        <taxon>Brassiceae</taxon>
        <taxon>Brassica</taxon>
    </lineage>
</organism>
<name>A0A398AQU1_BRACM</name>
<feature type="region of interest" description="Disordered" evidence="1">
    <location>
        <begin position="302"/>
        <end position="323"/>
    </location>
</feature>
<protein>
    <recommendedName>
        <fullName evidence="4">RPM1 interacting protein 13</fullName>
    </recommendedName>
</protein>
<evidence type="ECO:0000313" key="2">
    <source>
        <dbReference type="EMBL" id="RID77990.1"/>
    </source>
</evidence>
<dbReference type="AlphaFoldDB" id="A0A398AQU1"/>
<accession>A0A398AQU1</accession>
<evidence type="ECO:0000256" key="1">
    <source>
        <dbReference type="SAM" id="MobiDB-lite"/>
    </source>
</evidence>
<reference evidence="2 3" key="1">
    <citation type="submission" date="2018-06" db="EMBL/GenBank/DDBJ databases">
        <title>WGS assembly of Brassica rapa FPsc.</title>
        <authorList>
            <person name="Bowman J."/>
            <person name="Kohchi T."/>
            <person name="Yamato K."/>
            <person name="Jenkins J."/>
            <person name="Shu S."/>
            <person name="Ishizaki K."/>
            <person name="Yamaoka S."/>
            <person name="Nishihama R."/>
            <person name="Nakamura Y."/>
            <person name="Berger F."/>
            <person name="Adam C."/>
            <person name="Aki S."/>
            <person name="Althoff F."/>
            <person name="Araki T."/>
            <person name="Arteaga-Vazquez M."/>
            <person name="Balasubrmanian S."/>
            <person name="Bauer D."/>
            <person name="Boehm C."/>
            <person name="Briginshaw L."/>
            <person name="Caballero-Perez J."/>
            <person name="Catarino B."/>
            <person name="Chen F."/>
            <person name="Chiyoda S."/>
            <person name="Chovatia M."/>
            <person name="Davies K."/>
            <person name="Delmans M."/>
            <person name="Demura T."/>
            <person name="Dierschke T."/>
            <person name="Dolan L."/>
            <person name="Dorantes-Acosta A."/>
            <person name="Eklund D."/>
            <person name="Florent S."/>
            <person name="Flores-Sandoval E."/>
            <person name="Fujiyama A."/>
            <person name="Fukuzawa H."/>
            <person name="Galik B."/>
            <person name="Grimanelli D."/>
            <person name="Grimwood J."/>
            <person name="Grossniklaus U."/>
            <person name="Hamada T."/>
            <person name="Haseloff J."/>
            <person name="Hetherington A."/>
            <person name="Higo A."/>
            <person name="Hirakawa Y."/>
            <person name="Hundley H."/>
            <person name="Ikeda Y."/>
            <person name="Inoue K."/>
            <person name="Inoue S."/>
            <person name="Ishida S."/>
            <person name="Jia Q."/>
            <person name="Kakita M."/>
            <person name="Kanazawa T."/>
            <person name="Kawai Y."/>
            <person name="Kawashima T."/>
            <person name="Kennedy M."/>
            <person name="Kinose K."/>
            <person name="Kinoshita T."/>
            <person name="Kohara Y."/>
            <person name="Koide E."/>
            <person name="Komatsu K."/>
            <person name="Kopischke S."/>
            <person name="Kubo M."/>
            <person name="Kyozuka J."/>
            <person name="Lagercrantz U."/>
            <person name="Lin S."/>
            <person name="Lindquist E."/>
            <person name="Lipzen A."/>
            <person name="Lu C."/>
            <person name="Luna E."/>
            <person name="Martienssen R."/>
            <person name="Minamino N."/>
            <person name="Mizutani M."/>
            <person name="Mizutani M."/>
            <person name="Mochizuki N."/>
            <person name="Monte I."/>
            <person name="Mosher R."/>
            <person name="Nagasaki H."/>
            <person name="Nakagami H."/>
            <person name="Naramoto S."/>
            <person name="Nishitani K."/>
            <person name="Ohtani M."/>
            <person name="Okamoto T."/>
            <person name="Okumura M."/>
            <person name="Phillips J."/>
            <person name="Pollak B."/>
            <person name="Reinders A."/>
            <person name="Roevekamp M."/>
            <person name="Sano R."/>
            <person name="Sawa S."/>
            <person name="Schmid M."/>
            <person name="Shirakawa M."/>
            <person name="Solano R."/>
            <person name="Spunde A."/>
            <person name="Suetsugu N."/>
            <person name="Sugano S."/>
            <person name="Sugiyama A."/>
            <person name="Sun R."/>
            <person name="Suzuki Y."/>
            <person name="Takenaka M."/>
            <person name="Takezawa D."/>
            <person name="Tomogane H."/>
            <person name="Tsuzuki M."/>
            <person name="Ueda T."/>
            <person name="Umeda M."/>
            <person name="Ward J."/>
            <person name="Watanabe Y."/>
            <person name="Yazaki K."/>
            <person name="Yokoyama R."/>
            <person name="Yoshitake Y."/>
            <person name="Yotsui I."/>
            <person name="Zachgo S."/>
            <person name="Schmutz J."/>
        </authorList>
    </citation>
    <scope>NUCLEOTIDE SEQUENCE [LARGE SCALE GENOMIC DNA]</scope>
    <source>
        <strain evidence="3">cv. B-3</strain>
    </source>
</reference>
<dbReference type="OrthoDB" id="266020at2759"/>
<dbReference type="Proteomes" id="UP000264353">
    <property type="component" value="Chromosome A1"/>
</dbReference>
<dbReference type="InterPro" id="IPR053234">
    <property type="entry name" value="RPM1_Interactor"/>
</dbReference>
<proteinExistence type="predicted"/>
<evidence type="ECO:0008006" key="4">
    <source>
        <dbReference type="Google" id="ProtNLM"/>
    </source>
</evidence>
<dbReference type="EMBL" id="CM010628">
    <property type="protein sequence ID" value="RID77990.1"/>
    <property type="molecule type" value="Genomic_DNA"/>
</dbReference>
<gene>
    <name evidence="2" type="ORF">BRARA_A00854</name>
</gene>
<sequence length="339" mass="38154">MNGIIYLSSDEEDDKIVDHTDVFDDEKPNHTGQRKPVSSDVMVEEEDDDCVVLDGDPYKTKETISNTCVTDDDILVLGQKGEVACRDFPHPRHACAKYPFKSTSHDKYCDMCHCYVCDIRAPCPHWCIGIPAYDHCHANDKDQIWKNQRECVRTGTGNLLRPQSMQQNTWYSSVNQFGPSTMVASRPNTYISPGYRPEQPRTFPQNLQPRASQLYQNQYGWFNNGNPIPQAFSSKSQPWTQKPSVGATPVEVAQGLPYNRYVTPPTALQGNSQQTFGGYVSTLTSSNTNGYARKCSWPNAVPCGTPNPPANQQQQQQQSRSVNKALAEIEDWLMDIGQY</sequence>
<dbReference type="PANTHER" id="PTHR33443">
    <property type="entry name" value="ZGC:112980"/>
    <property type="match status" value="1"/>
</dbReference>